<comment type="caution">
    <text evidence="1">The sequence shown here is derived from an EMBL/GenBank/DDBJ whole genome shotgun (WGS) entry which is preliminary data.</text>
</comment>
<organism evidence="1 2">
    <name type="scientific">Herbiconiux gentiana</name>
    <dbReference type="NCBI Taxonomy" id="2970912"/>
    <lineage>
        <taxon>Bacteria</taxon>
        <taxon>Bacillati</taxon>
        <taxon>Actinomycetota</taxon>
        <taxon>Actinomycetes</taxon>
        <taxon>Micrococcales</taxon>
        <taxon>Microbacteriaceae</taxon>
        <taxon>Herbiconiux</taxon>
    </lineage>
</organism>
<keyword evidence="2" id="KW-1185">Reference proteome</keyword>
<dbReference type="EMBL" id="JANTEZ010000012">
    <property type="protein sequence ID" value="MCS5716428.1"/>
    <property type="molecule type" value="Genomic_DNA"/>
</dbReference>
<evidence type="ECO:0000313" key="1">
    <source>
        <dbReference type="EMBL" id="MCS5716428.1"/>
    </source>
</evidence>
<sequence length="71" mass="8000">MLYLARGIEDDHYWVVEEVDGMLVETPWRIEHESEGYRLSHADDSAQTARVFALGAFPAPEAVVAALRDLL</sequence>
<name>A0ABT2GJM9_9MICO</name>
<evidence type="ECO:0000313" key="2">
    <source>
        <dbReference type="Proteomes" id="UP001165580"/>
    </source>
</evidence>
<accession>A0ABT2GJM9</accession>
<gene>
    <name evidence="1" type="ORF">NVV95_17920</name>
</gene>
<dbReference type="Proteomes" id="UP001165580">
    <property type="component" value="Unassembled WGS sequence"/>
</dbReference>
<reference evidence="1" key="1">
    <citation type="submission" date="2022-08" db="EMBL/GenBank/DDBJ databases">
        <authorList>
            <person name="Deng Y."/>
            <person name="Han X.-F."/>
            <person name="Zhang Y.-Q."/>
        </authorList>
    </citation>
    <scope>NUCLEOTIDE SEQUENCE</scope>
    <source>
        <strain evidence="1">CPCC 205716</strain>
    </source>
</reference>
<dbReference type="RefSeq" id="WP_259487946.1">
    <property type="nucleotide sequence ID" value="NZ_JANTEZ010000012.1"/>
</dbReference>
<protein>
    <submittedName>
        <fullName evidence="1">Uncharacterized protein</fullName>
    </submittedName>
</protein>
<proteinExistence type="predicted"/>